<dbReference type="Gene3D" id="3.90.79.10">
    <property type="entry name" value="Nucleoside Triphosphate Pyrophosphohydrolase"/>
    <property type="match status" value="1"/>
</dbReference>
<dbReference type="eggNOG" id="COG0494">
    <property type="taxonomic scope" value="Bacteria"/>
</dbReference>
<dbReference type="GO" id="GO:0019693">
    <property type="term" value="P:ribose phosphate metabolic process"/>
    <property type="evidence" value="ECO:0007669"/>
    <property type="project" value="TreeGrafter"/>
</dbReference>
<dbReference type="PANTHER" id="PTHR11839">
    <property type="entry name" value="UDP/ADP-SUGAR PYROPHOSPHATASE"/>
    <property type="match status" value="1"/>
</dbReference>
<proteinExistence type="predicted"/>
<dbReference type="EMBL" id="CP004354">
    <property type="protein sequence ID" value="AGG66752.1"/>
    <property type="molecule type" value="Genomic_DNA"/>
</dbReference>
<dbReference type="Proteomes" id="UP000011760">
    <property type="component" value="Chromosome"/>
</dbReference>
<gene>
    <name evidence="3" type="ORF">H924_06540</name>
</gene>
<sequence length="188" mass="20424">MPGGTTARREIIEHFGAVAVVAFDGEKIAMVHQYRHSVSDRLWELPAGLLDIADEDALIGAQRELMAEAGLKANKWSVLTDLITSPGFCDETIRVYLAQDLESIPRPEVTGDEEADMVFQWVPLEEAVAMVFDGRLANSVAIGGVLAADAVIAGRAAARPTDVPFPYRPTALAERRKARGIVPDMKKL</sequence>
<dbReference type="GO" id="GO:0006753">
    <property type="term" value="P:nucleoside phosphate metabolic process"/>
    <property type="evidence" value="ECO:0007669"/>
    <property type="project" value="TreeGrafter"/>
</dbReference>
<keyword evidence="1" id="KW-0378">Hydrolase</keyword>
<dbReference type="GO" id="GO:0016787">
    <property type="term" value="F:hydrolase activity"/>
    <property type="evidence" value="ECO:0007669"/>
    <property type="project" value="UniProtKB-KW"/>
</dbReference>
<evidence type="ECO:0000313" key="4">
    <source>
        <dbReference type="Proteomes" id="UP000011760"/>
    </source>
</evidence>
<evidence type="ECO:0000259" key="2">
    <source>
        <dbReference type="PROSITE" id="PS51462"/>
    </source>
</evidence>
<feature type="domain" description="Nudix hydrolase" evidence="2">
    <location>
        <begin position="13"/>
        <end position="144"/>
    </location>
</feature>
<name>M1UU13_9CORY</name>
<dbReference type="GO" id="GO:0005829">
    <property type="term" value="C:cytosol"/>
    <property type="evidence" value="ECO:0007669"/>
    <property type="project" value="TreeGrafter"/>
</dbReference>
<organism evidence="3 4">
    <name type="scientific">Corynebacterium callunae DSM 20147</name>
    <dbReference type="NCBI Taxonomy" id="1121353"/>
    <lineage>
        <taxon>Bacteria</taxon>
        <taxon>Bacillati</taxon>
        <taxon>Actinomycetota</taxon>
        <taxon>Actinomycetes</taxon>
        <taxon>Mycobacteriales</taxon>
        <taxon>Corynebacteriaceae</taxon>
        <taxon>Corynebacterium</taxon>
    </lineage>
</organism>
<evidence type="ECO:0000256" key="1">
    <source>
        <dbReference type="ARBA" id="ARBA00022801"/>
    </source>
</evidence>
<keyword evidence="4" id="KW-1185">Reference proteome</keyword>
<dbReference type="HOGENOM" id="CLU_062658_5_0_11"/>
<dbReference type="SUPFAM" id="SSF55811">
    <property type="entry name" value="Nudix"/>
    <property type="match status" value="1"/>
</dbReference>
<dbReference type="KEGG" id="ccn:H924_06540"/>
<dbReference type="PATRIC" id="fig|1121353.3.peg.1333"/>
<protein>
    <submittedName>
        <fullName evidence="3">ADP-ribose pyrophosphatase</fullName>
    </submittedName>
</protein>
<dbReference type="InterPro" id="IPR015797">
    <property type="entry name" value="NUDIX_hydrolase-like_dom_sf"/>
</dbReference>
<dbReference type="Pfam" id="PF00293">
    <property type="entry name" value="NUDIX"/>
    <property type="match status" value="1"/>
</dbReference>
<evidence type="ECO:0000313" key="3">
    <source>
        <dbReference type="EMBL" id="AGG66752.1"/>
    </source>
</evidence>
<dbReference type="PANTHER" id="PTHR11839:SF31">
    <property type="entry name" value="ADP-RIBOSE PYROPHOSPHATASE"/>
    <property type="match status" value="1"/>
</dbReference>
<dbReference type="AlphaFoldDB" id="M1UU13"/>
<reference evidence="3 4" key="1">
    <citation type="submission" date="2013-02" db="EMBL/GenBank/DDBJ databases">
        <title>The complete genome sequence of Corynebacterium callunae DSM 20147.</title>
        <authorList>
            <person name="Ruckert C."/>
            <person name="Albersmeier A."/>
            <person name="Kalinowski J."/>
        </authorList>
    </citation>
    <scope>NUCLEOTIDE SEQUENCE [LARGE SCALE GENOMIC DNA]</scope>
    <source>
        <strain evidence="3 4">DSM 20147</strain>
    </source>
</reference>
<accession>M1UU13</accession>
<dbReference type="PROSITE" id="PS51462">
    <property type="entry name" value="NUDIX"/>
    <property type="match status" value="1"/>
</dbReference>
<dbReference type="STRING" id="1121353.H924_06540"/>
<dbReference type="InterPro" id="IPR000086">
    <property type="entry name" value="NUDIX_hydrolase_dom"/>
</dbReference>